<dbReference type="EMBL" id="CP020772">
    <property type="protein sequence ID" value="ARI76135.1"/>
    <property type="molecule type" value="Genomic_DNA"/>
</dbReference>
<dbReference type="Proteomes" id="UP000192527">
    <property type="component" value="Chromosome"/>
</dbReference>
<feature type="chain" id="PRO_5039010186" evidence="1">
    <location>
        <begin position="25"/>
        <end position="122"/>
    </location>
</feature>
<organism evidence="2 3">
    <name type="scientific">Halobacillus mangrovi</name>
    <dbReference type="NCBI Taxonomy" id="402384"/>
    <lineage>
        <taxon>Bacteria</taxon>
        <taxon>Bacillati</taxon>
        <taxon>Bacillota</taxon>
        <taxon>Bacilli</taxon>
        <taxon>Bacillales</taxon>
        <taxon>Bacillaceae</taxon>
        <taxon>Halobacillus</taxon>
    </lineage>
</organism>
<sequence>MKKLYCWLVVMMVFAGCASGSQQAVQHFTPSSQNEYHIVVFYETDPPNKKYQSSIEGMKVLLARKNIDAAVTYQKIETDQRNYEELLQVQDQQILVFDYKGIKFNARNIEVLEGMILQVANE</sequence>
<feature type="signal peptide" evidence="1">
    <location>
        <begin position="1"/>
        <end position="24"/>
    </location>
</feature>
<dbReference type="AlphaFoldDB" id="A0A1W5ZS90"/>
<name>A0A1W5ZS90_9BACI</name>
<gene>
    <name evidence="2" type="ORF">HM131_04475</name>
</gene>
<evidence type="ECO:0000256" key="1">
    <source>
        <dbReference type="SAM" id="SignalP"/>
    </source>
</evidence>
<reference evidence="2 3" key="1">
    <citation type="submission" date="2017-04" db="EMBL/GenBank/DDBJ databases">
        <title>The whole genome sequencing and assembly of Halobacillus mangrovi strain.</title>
        <authorList>
            <person name="Lee S.-J."/>
            <person name="Park M.-K."/>
            <person name="Kim J.-Y."/>
            <person name="Lee Y.-J."/>
            <person name="Yi H."/>
            <person name="Bahn Y.-S."/>
            <person name="Kim J.F."/>
            <person name="Lee D.-W."/>
        </authorList>
    </citation>
    <scope>NUCLEOTIDE SEQUENCE [LARGE SCALE GENOMIC DNA]</scope>
    <source>
        <strain evidence="2 3">KTB 131</strain>
    </source>
</reference>
<evidence type="ECO:0000313" key="2">
    <source>
        <dbReference type="EMBL" id="ARI76135.1"/>
    </source>
</evidence>
<proteinExistence type="predicted"/>
<accession>A0A1W5ZS90</accession>
<dbReference type="KEGG" id="hmn:HM131_04475"/>
<keyword evidence="1" id="KW-0732">Signal</keyword>
<dbReference type="RefSeq" id="WP_085028369.1">
    <property type="nucleotide sequence ID" value="NZ_CP020772.1"/>
</dbReference>
<keyword evidence="3" id="KW-1185">Reference proteome</keyword>
<dbReference type="PROSITE" id="PS51257">
    <property type="entry name" value="PROKAR_LIPOPROTEIN"/>
    <property type="match status" value="1"/>
</dbReference>
<evidence type="ECO:0000313" key="3">
    <source>
        <dbReference type="Proteomes" id="UP000192527"/>
    </source>
</evidence>
<protein>
    <submittedName>
        <fullName evidence="2">Uncharacterized protein</fullName>
    </submittedName>
</protein>